<accession>A0A8S2VJU1</accession>
<proteinExistence type="predicted"/>
<protein>
    <submittedName>
        <fullName evidence="2">Uncharacterized protein</fullName>
    </submittedName>
</protein>
<sequence>EWKAIVSEAEVTNDGKCTFLQSYHIFAISNMIKRPIVVLGEEYVDTGNKDMPHLNEKQAQFIDIIGIYLPLLFTANNTLHYPIVLGYAATYLTELGKFK</sequence>
<reference evidence="2" key="1">
    <citation type="submission" date="2021-02" db="EMBL/GenBank/DDBJ databases">
        <authorList>
            <person name="Nowell W R."/>
        </authorList>
    </citation>
    <scope>NUCLEOTIDE SEQUENCE</scope>
</reference>
<organism evidence="2 3">
    <name type="scientific">Didymodactylos carnosus</name>
    <dbReference type="NCBI Taxonomy" id="1234261"/>
    <lineage>
        <taxon>Eukaryota</taxon>
        <taxon>Metazoa</taxon>
        <taxon>Spiralia</taxon>
        <taxon>Gnathifera</taxon>
        <taxon>Rotifera</taxon>
        <taxon>Eurotatoria</taxon>
        <taxon>Bdelloidea</taxon>
        <taxon>Philodinida</taxon>
        <taxon>Philodinidae</taxon>
        <taxon>Didymodactylos</taxon>
    </lineage>
</organism>
<evidence type="ECO:0000313" key="3">
    <source>
        <dbReference type="Proteomes" id="UP000682733"/>
    </source>
</evidence>
<feature type="non-terminal residue" evidence="2">
    <location>
        <position position="1"/>
    </location>
</feature>
<dbReference type="AlphaFoldDB" id="A0A8S2VJU1"/>
<dbReference type="EMBL" id="CAJNOK010047334">
    <property type="protein sequence ID" value="CAF1587362.1"/>
    <property type="molecule type" value="Genomic_DNA"/>
</dbReference>
<evidence type="ECO:0000313" key="1">
    <source>
        <dbReference type="EMBL" id="CAF1587362.1"/>
    </source>
</evidence>
<dbReference type="Proteomes" id="UP000682733">
    <property type="component" value="Unassembled WGS sequence"/>
</dbReference>
<comment type="caution">
    <text evidence="2">The sequence shown here is derived from an EMBL/GenBank/DDBJ whole genome shotgun (WGS) entry which is preliminary data.</text>
</comment>
<name>A0A8S2VJU1_9BILA</name>
<dbReference type="Proteomes" id="UP000677228">
    <property type="component" value="Unassembled WGS sequence"/>
</dbReference>
<dbReference type="EMBL" id="CAJOBA010070637">
    <property type="protein sequence ID" value="CAF4389591.1"/>
    <property type="molecule type" value="Genomic_DNA"/>
</dbReference>
<gene>
    <name evidence="1" type="ORF">OVA965_LOCUS41335</name>
    <name evidence="2" type="ORF">TMI583_LOCUS42961</name>
</gene>
<evidence type="ECO:0000313" key="2">
    <source>
        <dbReference type="EMBL" id="CAF4389591.1"/>
    </source>
</evidence>